<gene>
    <name evidence="1" type="ORF">Smic_09570</name>
</gene>
<accession>A0A7J0CIS2</accession>
<organism evidence="1 2">
    <name type="scientific">Streptomyces microflavus</name>
    <name type="common">Streptomyces lipmanii</name>
    <dbReference type="NCBI Taxonomy" id="1919"/>
    <lineage>
        <taxon>Bacteria</taxon>
        <taxon>Bacillati</taxon>
        <taxon>Actinomycetota</taxon>
        <taxon>Actinomycetes</taxon>
        <taxon>Kitasatosporales</taxon>
        <taxon>Streptomycetaceae</taxon>
        <taxon>Streptomyces</taxon>
    </lineage>
</organism>
<dbReference type="EMBL" id="BLWD01000001">
    <property type="protein sequence ID" value="GFN02401.1"/>
    <property type="molecule type" value="Genomic_DNA"/>
</dbReference>
<name>A0A7J0CIS2_STRMI</name>
<comment type="caution">
    <text evidence="1">The sequence shown here is derived from an EMBL/GenBank/DDBJ whole genome shotgun (WGS) entry which is preliminary data.</text>
</comment>
<reference evidence="1 2" key="1">
    <citation type="submission" date="2020-05" db="EMBL/GenBank/DDBJ databases">
        <title>Whole genome shotgun sequence of Streptomyces microflavus NBRC 13062.</title>
        <authorList>
            <person name="Komaki H."/>
            <person name="Tamura T."/>
        </authorList>
    </citation>
    <scope>NUCLEOTIDE SEQUENCE [LARGE SCALE GENOMIC DNA]</scope>
    <source>
        <strain evidence="1 2">NBRC 13062</strain>
    </source>
</reference>
<dbReference type="Proteomes" id="UP000498740">
    <property type="component" value="Unassembled WGS sequence"/>
</dbReference>
<protein>
    <submittedName>
        <fullName evidence="1">Uncharacterized protein</fullName>
    </submittedName>
</protein>
<dbReference type="AlphaFoldDB" id="A0A7J0CIS2"/>
<sequence>MAREVLEEVTATRYVTPLREGGSLPGIVEADDLGTYVMKLSTGWC</sequence>
<evidence type="ECO:0000313" key="2">
    <source>
        <dbReference type="Proteomes" id="UP000498740"/>
    </source>
</evidence>
<evidence type="ECO:0000313" key="1">
    <source>
        <dbReference type="EMBL" id="GFN02401.1"/>
    </source>
</evidence>
<proteinExistence type="predicted"/>